<evidence type="ECO:0000313" key="2">
    <source>
        <dbReference type="Proteomes" id="UP000556026"/>
    </source>
</evidence>
<dbReference type="Proteomes" id="UP000556026">
    <property type="component" value="Unassembled WGS sequence"/>
</dbReference>
<organism evidence="1 2">
    <name type="scientific">Geomonas silvestris</name>
    <dbReference type="NCBI Taxonomy" id="2740184"/>
    <lineage>
        <taxon>Bacteria</taxon>
        <taxon>Pseudomonadati</taxon>
        <taxon>Thermodesulfobacteriota</taxon>
        <taxon>Desulfuromonadia</taxon>
        <taxon>Geobacterales</taxon>
        <taxon>Geobacteraceae</taxon>
        <taxon>Geomonas</taxon>
    </lineage>
</organism>
<reference evidence="2" key="1">
    <citation type="submission" date="2020-06" db="EMBL/GenBank/DDBJ databases">
        <title>Draft genomic sequence of Geomonas sp. Red330.</title>
        <authorList>
            <person name="Itoh H."/>
            <person name="Zhenxing X."/>
            <person name="Ushijima N."/>
            <person name="Masuda Y."/>
            <person name="Shiratori Y."/>
            <person name="Senoo K."/>
        </authorList>
    </citation>
    <scope>NUCLEOTIDE SEQUENCE [LARGE SCALE GENOMIC DNA]</scope>
    <source>
        <strain evidence="2">Red330</strain>
    </source>
</reference>
<protein>
    <recommendedName>
        <fullName evidence="3">GntR C-terminal domain-containing protein</fullName>
    </recommendedName>
</protein>
<sequence length="93" mass="10948">MSRRFDVPYWRKEINEALQLVRMEYPAGCLAWLKVTNPERIKELKATVEAARAAFLEEDRGRLARALQMYLREHFQVFETFRRSTAKGEPSDG</sequence>
<keyword evidence="2" id="KW-1185">Reference proteome</keyword>
<dbReference type="AlphaFoldDB" id="A0A6V8MLW4"/>
<comment type="caution">
    <text evidence="1">The sequence shown here is derived from an EMBL/GenBank/DDBJ whole genome shotgun (WGS) entry which is preliminary data.</text>
</comment>
<gene>
    <name evidence="1" type="ORF">GMST_32770</name>
</gene>
<evidence type="ECO:0008006" key="3">
    <source>
        <dbReference type="Google" id="ProtNLM"/>
    </source>
</evidence>
<proteinExistence type="predicted"/>
<evidence type="ECO:0000313" key="1">
    <source>
        <dbReference type="EMBL" id="GFO60952.1"/>
    </source>
</evidence>
<dbReference type="RefSeq" id="WP_183355759.1">
    <property type="nucleotide sequence ID" value="NZ_BLXX01000011.1"/>
</dbReference>
<dbReference type="EMBL" id="BLXX01000011">
    <property type="protein sequence ID" value="GFO60952.1"/>
    <property type="molecule type" value="Genomic_DNA"/>
</dbReference>
<name>A0A6V8MLW4_9BACT</name>
<accession>A0A6V8MLW4</accession>